<comment type="caution">
    <text evidence="5">Lacks conserved residue(s) required for the propagation of feature annotation.</text>
</comment>
<dbReference type="InterPro" id="IPR001737">
    <property type="entry name" value="KsgA/Erm"/>
</dbReference>
<dbReference type="SUPFAM" id="SSF53335">
    <property type="entry name" value="S-adenosyl-L-methionine-dependent methyltransferases"/>
    <property type="match status" value="1"/>
</dbReference>
<dbReference type="GO" id="GO:0052910">
    <property type="term" value="F:23S rRNA (adenine(2085)-N(6))-dimethyltransferase activity"/>
    <property type="evidence" value="ECO:0007669"/>
    <property type="project" value="UniProtKB-EC"/>
</dbReference>
<evidence type="ECO:0000256" key="1">
    <source>
        <dbReference type="ARBA" id="ARBA00022603"/>
    </source>
</evidence>
<dbReference type="EMBL" id="JAGINU010000003">
    <property type="protein sequence ID" value="MBP2371604.1"/>
    <property type="molecule type" value="Genomic_DNA"/>
</dbReference>
<evidence type="ECO:0000313" key="7">
    <source>
        <dbReference type="EMBL" id="MBP2371604.1"/>
    </source>
</evidence>
<dbReference type="PANTHER" id="PTHR11727:SF7">
    <property type="entry name" value="DIMETHYLADENOSINE TRANSFERASE-RELATED"/>
    <property type="match status" value="1"/>
</dbReference>
<dbReference type="PROSITE" id="PS51689">
    <property type="entry name" value="SAM_RNA_A_N6_MT"/>
    <property type="match status" value="1"/>
</dbReference>
<dbReference type="CDD" id="cd02440">
    <property type="entry name" value="AdoMet_MTases"/>
    <property type="match status" value="1"/>
</dbReference>
<dbReference type="PANTHER" id="PTHR11727">
    <property type="entry name" value="DIMETHYLADENOSINE TRANSFERASE"/>
    <property type="match status" value="1"/>
</dbReference>
<evidence type="ECO:0000256" key="2">
    <source>
        <dbReference type="ARBA" id="ARBA00022679"/>
    </source>
</evidence>
<feature type="binding site" evidence="5">
    <location>
        <position position="67"/>
    </location>
    <ligand>
        <name>S-adenosyl-L-methionine</name>
        <dbReference type="ChEBI" id="CHEBI:59789"/>
    </ligand>
</feature>
<keyword evidence="8" id="KW-1185">Reference proteome</keyword>
<feature type="binding site" evidence="5">
    <location>
        <position position="1"/>
    </location>
    <ligand>
        <name>S-adenosyl-L-methionine</name>
        <dbReference type="ChEBI" id="CHEBI:59789"/>
    </ligand>
</feature>
<gene>
    <name evidence="7" type="ORF">JOF36_007377</name>
</gene>
<feature type="binding site" evidence="5">
    <location>
        <position position="52"/>
    </location>
    <ligand>
        <name>S-adenosyl-L-methionine</name>
        <dbReference type="ChEBI" id="CHEBI:59789"/>
    </ligand>
</feature>
<keyword evidence="3 5" id="KW-0949">S-adenosyl-L-methionine</keyword>
<keyword evidence="4 5" id="KW-0694">RNA-binding</keyword>
<dbReference type="InterPro" id="IPR029063">
    <property type="entry name" value="SAM-dependent_MTases_sf"/>
</dbReference>
<name>A0ABS4W7J8_9PSEU</name>
<feature type="binding site" evidence="5">
    <location>
        <position position="29"/>
    </location>
    <ligand>
        <name>S-adenosyl-L-methionine</name>
        <dbReference type="ChEBI" id="CHEBI:59789"/>
    </ligand>
</feature>
<evidence type="ECO:0000256" key="4">
    <source>
        <dbReference type="ARBA" id="ARBA00022884"/>
    </source>
</evidence>
<sequence>MPVVELGPGDGVITDRLVADRPKNVTVVEIDPRRVERLRGRFRNRAHVVRGDMLSYRLDAPHHVVSNVPFGITSPLVRHLLGQRAWRTAVLLLQWEVARKRAAVGGTTLLTASWWPWYEFALGGRVPSAAFRPRPSVDGGILLLTRRATALVPSRERAAYQRLVTAAFRGDRLVPAVRDAVPAPRRWAANEGLPDTVRARDLTAEHWVSLHRAAAPQRPGSRRSGRSRR</sequence>
<feature type="domain" description="Ribosomal RNA adenine methylase transferase N-terminal" evidence="6">
    <location>
        <begin position="2"/>
        <end position="148"/>
    </location>
</feature>
<dbReference type="SMART" id="SM00650">
    <property type="entry name" value="rADc"/>
    <property type="match status" value="1"/>
</dbReference>
<evidence type="ECO:0000259" key="6">
    <source>
        <dbReference type="SMART" id="SM00650"/>
    </source>
</evidence>
<proteinExistence type="inferred from homology"/>
<reference evidence="7 8" key="1">
    <citation type="submission" date="2021-03" db="EMBL/GenBank/DDBJ databases">
        <title>Sequencing the genomes of 1000 actinobacteria strains.</title>
        <authorList>
            <person name="Klenk H.-P."/>
        </authorList>
    </citation>
    <scope>NUCLEOTIDE SEQUENCE [LARGE SCALE GENOMIC DNA]</scope>
    <source>
        <strain evidence="7 8">DSM 45256</strain>
    </source>
</reference>
<dbReference type="Proteomes" id="UP001519295">
    <property type="component" value="Unassembled WGS sequence"/>
</dbReference>
<dbReference type="InterPro" id="IPR020598">
    <property type="entry name" value="rRNA_Ade_methylase_Trfase_N"/>
</dbReference>
<dbReference type="PROSITE" id="PS01131">
    <property type="entry name" value="RRNA_A_DIMETH"/>
    <property type="match status" value="1"/>
</dbReference>
<evidence type="ECO:0000313" key="8">
    <source>
        <dbReference type="Proteomes" id="UP001519295"/>
    </source>
</evidence>
<keyword evidence="1 5" id="KW-0489">Methyltransferase</keyword>
<keyword evidence="2 5" id="KW-0808">Transferase</keyword>
<protein>
    <submittedName>
        <fullName evidence="7">23S rRNA (Adenine-N6)-dimethyltransferase</fullName>
        <ecNumber evidence="7">2.1.1.184</ecNumber>
    </submittedName>
</protein>
<organism evidence="7 8">
    <name type="scientific">Pseudonocardia parietis</name>
    <dbReference type="NCBI Taxonomy" id="570936"/>
    <lineage>
        <taxon>Bacteria</taxon>
        <taxon>Bacillati</taxon>
        <taxon>Actinomycetota</taxon>
        <taxon>Actinomycetes</taxon>
        <taxon>Pseudonocardiales</taxon>
        <taxon>Pseudonocardiaceae</taxon>
        <taxon>Pseudonocardia</taxon>
    </lineage>
</organism>
<comment type="similarity">
    <text evidence="5">Belongs to the class I-like SAM-binding methyltransferase superfamily. rRNA adenine N(6)-methyltransferase family.</text>
</comment>
<comment type="caution">
    <text evidence="7">The sequence shown here is derived from an EMBL/GenBank/DDBJ whole genome shotgun (WGS) entry which is preliminary data.</text>
</comment>
<dbReference type="Gene3D" id="3.40.50.150">
    <property type="entry name" value="Vaccinia Virus protein VP39"/>
    <property type="match status" value="1"/>
</dbReference>
<dbReference type="InterPro" id="IPR020596">
    <property type="entry name" value="rRNA_Ade_Mease_Trfase_CS"/>
</dbReference>
<evidence type="ECO:0000256" key="5">
    <source>
        <dbReference type="PROSITE-ProRule" id="PRU01026"/>
    </source>
</evidence>
<accession>A0ABS4W7J8</accession>
<dbReference type="Pfam" id="PF00398">
    <property type="entry name" value="RrnaAD"/>
    <property type="match status" value="1"/>
</dbReference>
<evidence type="ECO:0000256" key="3">
    <source>
        <dbReference type="ARBA" id="ARBA00022691"/>
    </source>
</evidence>
<dbReference type="EC" id="2.1.1.184" evidence="7"/>
<feature type="binding site" evidence="5">
    <location>
        <position position="7"/>
    </location>
    <ligand>
        <name>S-adenosyl-L-methionine</name>
        <dbReference type="ChEBI" id="CHEBI:59789"/>
    </ligand>
</feature>